<accession>A0AAE1LDJ0</accession>
<keyword evidence="3" id="KW-1185">Reference proteome</keyword>
<dbReference type="EMBL" id="JAHWGI010000440">
    <property type="protein sequence ID" value="KAK3915470.1"/>
    <property type="molecule type" value="Genomic_DNA"/>
</dbReference>
<dbReference type="AlphaFoldDB" id="A0AAE1LDJ0"/>
<reference evidence="2" key="1">
    <citation type="submission" date="2021-07" db="EMBL/GenBank/DDBJ databases">
        <authorList>
            <person name="Catto M.A."/>
            <person name="Jacobson A."/>
            <person name="Kennedy G."/>
            <person name="Labadie P."/>
            <person name="Hunt B.G."/>
            <person name="Srinivasan R."/>
        </authorList>
    </citation>
    <scope>NUCLEOTIDE SEQUENCE</scope>
    <source>
        <strain evidence="2">PL_HMW_Pooled</strain>
        <tissue evidence="2">Head</tissue>
    </source>
</reference>
<comment type="caution">
    <text evidence="2">The sequence shown here is derived from an EMBL/GenBank/DDBJ whole genome shotgun (WGS) entry which is preliminary data.</text>
</comment>
<reference evidence="2" key="2">
    <citation type="journal article" date="2023" name="BMC Genomics">
        <title>Pest status, molecular evolution, and epigenetic factors derived from the genome assembly of Frankliniella fusca, a thysanopteran phytovirus vector.</title>
        <authorList>
            <person name="Catto M.A."/>
            <person name="Labadie P.E."/>
            <person name="Jacobson A.L."/>
            <person name="Kennedy G.G."/>
            <person name="Srinivasan R."/>
            <person name="Hunt B.G."/>
        </authorList>
    </citation>
    <scope>NUCLEOTIDE SEQUENCE</scope>
    <source>
        <strain evidence="2">PL_HMW_Pooled</strain>
    </source>
</reference>
<feature type="region of interest" description="Disordered" evidence="1">
    <location>
        <begin position="222"/>
        <end position="245"/>
    </location>
</feature>
<feature type="compositionally biased region" description="Basic and acidic residues" evidence="1">
    <location>
        <begin position="232"/>
        <end position="245"/>
    </location>
</feature>
<organism evidence="2 3">
    <name type="scientific">Frankliniella fusca</name>
    <dbReference type="NCBI Taxonomy" id="407009"/>
    <lineage>
        <taxon>Eukaryota</taxon>
        <taxon>Metazoa</taxon>
        <taxon>Ecdysozoa</taxon>
        <taxon>Arthropoda</taxon>
        <taxon>Hexapoda</taxon>
        <taxon>Insecta</taxon>
        <taxon>Pterygota</taxon>
        <taxon>Neoptera</taxon>
        <taxon>Paraneoptera</taxon>
        <taxon>Thysanoptera</taxon>
        <taxon>Terebrantia</taxon>
        <taxon>Thripoidea</taxon>
        <taxon>Thripidae</taxon>
        <taxon>Frankliniella</taxon>
    </lineage>
</organism>
<evidence type="ECO:0000313" key="2">
    <source>
        <dbReference type="EMBL" id="KAK3915470.1"/>
    </source>
</evidence>
<feature type="compositionally biased region" description="Basic residues" evidence="1">
    <location>
        <begin position="135"/>
        <end position="152"/>
    </location>
</feature>
<dbReference type="Proteomes" id="UP001219518">
    <property type="component" value="Unassembled WGS sequence"/>
</dbReference>
<feature type="region of interest" description="Disordered" evidence="1">
    <location>
        <begin position="126"/>
        <end position="169"/>
    </location>
</feature>
<sequence length="558" mass="60930">MKQNISSSPCSHCSHIPPTLLINTTLVNHSGLSRTEWKVVSSTSKELSTVEEQSKLGRFYDESNSDLNHGRKLGSCGEKNAEECSKELMKKKKHTAIQVSTSLANESTQVLDEELELIQSPVGIVPRGNSTIRGRGSRGRRGRGGGRQRRGSCKADLLSNDPQQTRSFRPRKSTCYLELPDEVEDYVDDEDDDGIKKHFPGENKAEDFGNVSLKKLKKMLKKKSQSIQPRSHATEKNEFVEETDATHGKNPLLLKLAKKTDSGAEWKVETVTKSEDLSTAKFELQDASKEKGEASMTSDEVSKLPSQKVLRERACSTDDALLSEQESVSYPCSLSDSDIAVAKSPKLEELKKCCTCIQRGSKKRKIFIKPKTSGALFRKAMKECSEKLKMKPTTPLKTLFSSSKDTTVGPVCYTERGAINWARLAAKKHWLNFHQVPGGSTSPSQDISGPDLSSNVIDEANSAAALLKPNSPLLSSVSSSQPLSLLPALQPLSNAPYAVPVQAASTSSFSYAPNISSSQVSSTYQGAIVPNPLVSSGSLPEKEEQAPLDLPVRFLDTI</sequence>
<proteinExistence type="predicted"/>
<gene>
    <name evidence="2" type="ORF">KUF71_005777</name>
</gene>
<evidence type="ECO:0000256" key="1">
    <source>
        <dbReference type="SAM" id="MobiDB-lite"/>
    </source>
</evidence>
<name>A0AAE1LDJ0_9NEOP</name>
<evidence type="ECO:0000313" key="3">
    <source>
        <dbReference type="Proteomes" id="UP001219518"/>
    </source>
</evidence>
<protein>
    <submittedName>
        <fullName evidence="2">Multidrug resistance protein MdtC</fullName>
    </submittedName>
</protein>